<gene>
    <name evidence="1" type="ORF">TSUD_327800</name>
</gene>
<keyword evidence="2" id="KW-1185">Reference proteome</keyword>
<proteinExistence type="predicted"/>
<organism evidence="1 2">
    <name type="scientific">Trifolium subterraneum</name>
    <name type="common">Subterranean clover</name>
    <dbReference type="NCBI Taxonomy" id="3900"/>
    <lineage>
        <taxon>Eukaryota</taxon>
        <taxon>Viridiplantae</taxon>
        <taxon>Streptophyta</taxon>
        <taxon>Embryophyta</taxon>
        <taxon>Tracheophyta</taxon>
        <taxon>Spermatophyta</taxon>
        <taxon>Magnoliopsida</taxon>
        <taxon>eudicotyledons</taxon>
        <taxon>Gunneridae</taxon>
        <taxon>Pentapetalae</taxon>
        <taxon>rosids</taxon>
        <taxon>fabids</taxon>
        <taxon>Fabales</taxon>
        <taxon>Fabaceae</taxon>
        <taxon>Papilionoideae</taxon>
        <taxon>50 kb inversion clade</taxon>
        <taxon>NPAAA clade</taxon>
        <taxon>Hologalegina</taxon>
        <taxon>IRL clade</taxon>
        <taxon>Trifolieae</taxon>
        <taxon>Trifolium</taxon>
    </lineage>
</organism>
<dbReference type="EMBL" id="DF973283">
    <property type="protein sequence ID" value="GAU23979.1"/>
    <property type="molecule type" value="Genomic_DNA"/>
</dbReference>
<dbReference type="AlphaFoldDB" id="A0A2Z6MY19"/>
<dbReference type="Proteomes" id="UP000242715">
    <property type="component" value="Unassembled WGS sequence"/>
</dbReference>
<protein>
    <submittedName>
        <fullName evidence="1">Uncharacterized protein</fullName>
    </submittedName>
</protein>
<sequence>MLVDRPSIGRHQLCYEADVDRIHETRYQRRADLQLNTFCARNDHRRRQQLDHASLMGTQAADGPVLMVNEQDAGKSDTGGGHGVWTGSATLKNNFAVNGSETQRLENGTGISRVNWASCEAI</sequence>
<name>A0A2Z6MY19_TRISU</name>
<reference evidence="2" key="1">
    <citation type="journal article" date="2017" name="Front. Plant Sci.">
        <title>Climate Clever Clovers: New Paradigm to Reduce the Environmental Footprint of Ruminants by Breeding Low Methanogenic Forages Utilizing Haplotype Variation.</title>
        <authorList>
            <person name="Kaur P."/>
            <person name="Appels R."/>
            <person name="Bayer P.E."/>
            <person name="Keeble-Gagnere G."/>
            <person name="Wang J."/>
            <person name="Hirakawa H."/>
            <person name="Shirasawa K."/>
            <person name="Vercoe P."/>
            <person name="Stefanova K."/>
            <person name="Durmic Z."/>
            <person name="Nichols P."/>
            <person name="Revell C."/>
            <person name="Isobe S.N."/>
            <person name="Edwards D."/>
            <person name="Erskine W."/>
        </authorList>
    </citation>
    <scope>NUCLEOTIDE SEQUENCE [LARGE SCALE GENOMIC DNA]</scope>
    <source>
        <strain evidence="2">cv. Daliak</strain>
    </source>
</reference>
<evidence type="ECO:0000313" key="1">
    <source>
        <dbReference type="EMBL" id="GAU23979.1"/>
    </source>
</evidence>
<evidence type="ECO:0000313" key="2">
    <source>
        <dbReference type="Proteomes" id="UP000242715"/>
    </source>
</evidence>
<accession>A0A2Z6MY19</accession>